<accession>A0ABW5T3D1</accession>
<dbReference type="Gene3D" id="3.60.21.10">
    <property type="match status" value="1"/>
</dbReference>
<dbReference type="EMBL" id="JBHUML010000005">
    <property type="protein sequence ID" value="MFD2706540.1"/>
    <property type="molecule type" value="Genomic_DNA"/>
</dbReference>
<evidence type="ECO:0000313" key="4">
    <source>
        <dbReference type="EMBL" id="MFD2706540.1"/>
    </source>
</evidence>
<dbReference type="EC" id="3.1.4.-" evidence="2"/>
<sequence length="161" mass="18271">MTRIVVLGDTHIRKPEYSLPGKLTEELKTADQIIHTGDWQVPEVYDQLRQYGEVTGVYGNVDGEDMKELVPEKQHFLKKGWSLGVVHGHGGEKTTEKRALEAFEEPPDILIFGHSHQPLLRYSGKTLLFNPGSLLYRRRAPYCSFGLLRLGETIEASHVFL</sequence>
<feature type="domain" description="Calcineurin-like phosphoesterase" evidence="3">
    <location>
        <begin position="3"/>
        <end position="149"/>
    </location>
</feature>
<dbReference type="Proteomes" id="UP001597520">
    <property type="component" value="Unassembled WGS sequence"/>
</dbReference>
<organism evidence="4 5">
    <name type="scientific">Salibacterium lacus</name>
    <dbReference type="NCBI Taxonomy" id="1898109"/>
    <lineage>
        <taxon>Bacteria</taxon>
        <taxon>Bacillati</taxon>
        <taxon>Bacillota</taxon>
        <taxon>Bacilli</taxon>
        <taxon>Bacillales</taxon>
        <taxon>Bacillaceae</taxon>
    </lineage>
</organism>
<dbReference type="SUPFAM" id="SSF56300">
    <property type="entry name" value="Metallo-dependent phosphatases"/>
    <property type="match status" value="1"/>
</dbReference>
<keyword evidence="5" id="KW-1185">Reference proteome</keyword>
<dbReference type="PANTHER" id="PTHR11124">
    <property type="entry name" value="VACUOLAR SORTING PROTEIN VPS29"/>
    <property type="match status" value="1"/>
</dbReference>
<keyword evidence="2" id="KW-0479">Metal-binding</keyword>
<dbReference type="Pfam" id="PF12850">
    <property type="entry name" value="Metallophos_2"/>
    <property type="match status" value="1"/>
</dbReference>
<dbReference type="NCBIfam" id="TIGR00040">
    <property type="entry name" value="yfcE"/>
    <property type="match status" value="1"/>
</dbReference>
<evidence type="ECO:0000313" key="5">
    <source>
        <dbReference type="Proteomes" id="UP001597520"/>
    </source>
</evidence>
<evidence type="ECO:0000256" key="1">
    <source>
        <dbReference type="ARBA" id="ARBA00008950"/>
    </source>
</evidence>
<name>A0ABW5T3D1_9BACI</name>
<evidence type="ECO:0000259" key="3">
    <source>
        <dbReference type="Pfam" id="PF12850"/>
    </source>
</evidence>
<reference evidence="5" key="1">
    <citation type="journal article" date="2019" name="Int. J. Syst. Evol. Microbiol.">
        <title>The Global Catalogue of Microorganisms (GCM) 10K type strain sequencing project: providing services to taxonomists for standard genome sequencing and annotation.</title>
        <authorList>
            <consortium name="The Broad Institute Genomics Platform"/>
            <consortium name="The Broad Institute Genome Sequencing Center for Infectious Disease"/>
            <person name="Wu L."/>
            <person name="Ma J."/>
        </authorList>
    </citation>
    <scope>NUCLEOTIDE SEQUENCE [LARGE SCALE GENOMIC DNA]</scope>
    <source>
        <strain evidence="5">KCTC 33792</strain>
    </source>
</reference>
<dbReference type="InterPro" id="IPR029052">
    <property type="entry name" value="Metallo-depent_PP-like"/>
</dbReference>
<gene>
    <name evidence="4" type="ORF">ACFSUB_13820</name>
</gene>
<comment type="caution">
    <text evidence="4">The sequence shown here is derived from an EMBL/GenBank/DDBJ whole genome shotgun (WGS) entry which is preliminary data.</text>
</comment>
<dbReference type="InterPro" id="IPR000979">
    <property type="entry name" value="Phosphodiesterase_MJ0936/Vps29"/>
</dbReference>
<dbReference type="InterPro" id="IPR024654">
    <property type="entry name" value="Calcineurin-like_PHP_lpxH"/>
</dbReference>
<evidence type="ECO:0000256" key="2">
    <source>
        <dbReference type="RuleBase" id="RU362039"/>
    </source>
</evidence>
<dbReference type="RefSeq" id="WP_380713849.1">
    <property type="nucleotide sequence ID" value="NZ_JBHUML010000005.1"/>
</dbReference>
<comment type="similarity">
    <text evidence="1 2">Belongs to the metallophosphoesterase superfamily. YfcE family.</text>
</comment>
<comment type="cofactor">
    <cofactor evidence="2">
        <name>a divalent metal cation</name>
        <dbReference type="ChEBI" id="CHEBI:60240"/>
    </cofactor>
</comment>
<proteinExistence type="inferred from homology"/>
<protein>
    <recommendedName>
        <fullName evidence="2">Phosphoesterase</fullName>
        <ecNumber evidence="2">3.1.4.-</ecNumber>
    </recommendedName>
</protein>